<dbReference type="OrthoDB" id="9804196at2"/>
<sequence length="368" mass="42474">MKVLYVVPNLRIAHGVASYAMNYYRNIDKEKIHIDFFLLKSIETPYYDEIKNSGGKIYVLPDYKSNLKKAFKYIDCILKEEKHDIIHCNVVNSGIPFLYYAKKNKIPVRILHSHGTKSAEKKWKEIRNNILSPISKHYANTYFACSKMAGDYLFKGKSYTVINNAIDIERFIYNQDIRDSLRKELKVEDKFVLGTVGRLCEQKNPKFAIKVFAELLKTNPNAVYWWIGTGPLDNKIKDYVHRIGIEKSVFFLGNRTDVNQLYQAMDVLFLPSLYEGLPVAGIEGQISGLPMLVSDTVTHEMKITDNVRYITLDKSLDEWVNEIINISKQTNRNLDIQKLIEAGYEIKASTQKLSDKYCDLIKSITIGR</sequence>
<keyword evidence="4" id="KW-1185">Reference proteome</keyword>
<dbReference type="GO" id="GO:0016757">
    <property type="term" value="F:glycosyltransferase activity"/>
    <property type="evidence" value="ECO:0007669"/>
    <property type="project" value="InterPro"/>
</dbReference>
<dbReference type="AlphaFoldDB" id="A0A318XJD1"/>
<evidence type="ECO:0000259" key="1">
    <source>
        <dbReference type="Pfam" id="PF00534"/>
    </source>
</evidence>
<comment type="caution">
    <text evidence="3">The sequence shown here is derived from an EMBL/GenBank/DDBJ whole genome shotgun (WGS) entry which is preliminary data.</text>
</comment>
<keyword evidence="3" id="KW-0808">Transferase</keyword>
<proteinExistence type="predicted"/>
<dbReference type="SUPFAM" id="SSF53756">
    <property type="entry name" value="UDP-Glycosyltransferase/glycogen phosphorylase"/>
    <property type="match status" value="1"/>
</dbReference>
<dbReference type="Proteomes" id="UP000248132">
    <property type="component" value="Unassembled WGS sequence"/>
</dbReference>
<dbReference type="PANTHER" id="PTHR45947">
    <property type="entry name" value="SULFOQUINOVOSYL TRANSFERASE SQD2"/>
    <property type="match status" value="1"/>
</dbReference>
<protein>
    <submittedName>
        <fullName evidence="3">Glycosyltransferase involved in cell wall biosynthesis</fullName>
    </submittedName>
</protein>
<evidence type="ECO:0000313" key="4">
    <source>
        <dbReference type="Proteomes" id="UP000248132"/>
    </source>
</evidence>
<evidence type="ECO:0000313" key="3">
    <source>
        <dbReference type="EMBL" id="PYG86558.1"/>
    </source>
</evidence>
<dbReference type="InterPro" id="IPR028098">
    <property type="entry name" value="Glyco_trans_4-like_N"/>
</dbReference>
<name>A0A318XJD1_9FIRM</name>
<dbReference type="InterPro" id="IPR050194">
    <property type="entry name" value="Glycosyltransferase_grp1"/>
</dbReference>
<organism evidence="3 4">
    <name type="scientific">Ruminiclostridium sufflavum DSM 19573</name>
    <dbReference type="NCBI Taxonomy" id="1121337"/>
    <lineage>
        <taxon>Bacteria</taxon>
        <taxon>Bacillati</taxon>
        <taxon>Bacillota</taxon>
        <taxon>Clostridia</taxon>
        <taxon>Eubacteriales</taxon>
        <taxon>Oscillospiraceae</taxon>
        <taxon>Ruminiclostridium</taxon>
    </lineage>
</organism>
<feature type="domain" description="Glycosyltransferase subfamily 4-like N-terminal" evidence="2">
    <location>
        <begin position="15"/>
        <end position="170"/>
    </location>
</feature>
<dbReference type="Pfam" id="PF13439">
    <property type="entry name" value="Glyco_transf_4"/>
    <property type="match status" value="1"/>
</dbReference>
<feature type="domain" description="Glycosyl transferase family 1" evidence="1">
    <location>
        <begin position="179"/>
        <end position="334"/>
    </location>
</feature>
<dbReference type="Pfam" id="PF00534">
    <property type="entry name" value="Glycos_transf_1"/>
    <property type="match status" value="1"/>
</dbReference>
<dbReference type="Gene3D" id="3.40.50.2000">
    <property type="entry name" value="Glycogen Phosphorylase B"/>
    <property type="match status" value="2"/>
</dbReference>
<dbReference type="InterPro" id="IPR001296">
    <property type="entry name" value="Glyco_trans_1"/>
</dbReference>
<dbReference type="CDD" id="cd03812">
    <property type="entry name" value="GT4_CapH-like"/>
    <property type="match status" value="1"/>
</dbReference>
<reference evidence="3 4" key="1">
    <citation type="submission" date="2018-06" db="EMBL/GenBank/DDBJ databases">
        <title>Genomic Encyclopedia of Type Strains, Phase I: the one thousand microbial genomes (KMG-I) project.</title>
        <authorList>
            <person name="Kyrpides N."/>
        </authorList>
    </citation>
    <scope>NUCLEOTIDE SEQUENCE [LARGE SCALE GENOMIC DNA]</scope>
    <source>
        <strain evidence="3 4">DSM 19573</strain>
    </source>
</reference>
<evidence type="ECO:0000259" key="2">
    <source>
        <dbReference type="Pfam" id="PF13439"/>
    </source>
</evidence>
<dbReference type="PANTHER" id="PTHR45947:SF3">
    <property type="entry name" value="SULFOQUINOVOSYL TRANSFERASE SQD2"/>
    <property type="match status" value="1"/>
</dbReference>
<accession>A0A318XJD1</accession>
<dbReference type="RefSeq" id="WP_110462967.1">
    <property type="nucleotide sequence ID" value="NZ_QKMR01000020.1"/>
</dbReference>
<gene>
    <name evidence="3" type="ORF">LY28_02986</name>
</gene>
<dbReference type="EMBL" id="QKMR01000020">
    <property type="protein sequence ID" value="PYG86558.1"/>
    <property type="molecule type" value="Genomic_DNA"/>
</dbReference>